<evidence type="ECO:0008006" key="3">
    <source>
        <dbReference type="Google" id="ProtNLM"/>
    </source>
</evidence>
<evidence type="ECO:0000313" key="2">
    <source>
        <dbReference type="Proteomes" id="UP001529338"/>
    </source>
</evidence>
<reference evidence="1 2" key="1">
    <citation type="submission" date="2023-06" db="EMBL/GenBank/DDBJ databases">
        <title>Cellulomonas sp. MW4 Whole genome sequence.</title>
        <authorList>
            <person name="Park S."/>
        </authorList>
    </citation>
    <scope>NUCLEOTIDE SEQUENCE [LARGE SCALE GENOMIC DNA]</scope>
    <source>
        <strain evidence="1 2">MW4</strain>
    </source>
</reference>
<proteinExistence type="predicted"/>
<protein>
    <recommendedName>
        <fullName evidence="3">DUF2993 domain-containing protein</fullName>
    </recommendedName>
</protein>
<sequence>MGSDVHLDGHLGSIGPVTVNPVTVDGIPDAFTITVASPLPKIQLGVDPVTLNPVDATLTLNPVTLNPVDLNLAVTSLPETRSHLPADFTVGLSLLGMELLKVRLCGEAQLISEAYHPGPCEVCGYEAREPDEQDG</sequence>
<accession>A0ABT7SBM9</accession>
<evidence type="ECO:0000313" key="1">
    <source>
        <dbReference type="EMBL" id="MDM7853546.1"/>
    </source>
</evidence>
<comment type="caution">
    <text evidence="1">The sequence shown here is derived from an EMBL/GenBank/DDBJ whole genome shotgun (WGS) entry which is preliminary data.</text>
</comment>
<dbReference type="EMBL" id="JAUCGQ010000001">
    <property type="protein sequence ID" value="MDM7853546.1"/>
    <property type="molecule type" value="Genomic_DNA"/>
</dbReference>
<gene>
    <name evidence="1" type="ORF">QRT04_01265</name>
</gene>
<organism evidence="1 2">
    <name type="scientific">Cellulomonas alba</name>
    <dbReference type="NCBI Taxonomy" id="3053467"/>
    <lineage>
        <taxon>Bacteria</taxon>
        <taxon>Bacillati</taxon>
        <taxon>Actinomycetota</taxon>
        <taxon>Actinomycetes</taxon>
        <taxon>Micrococcales</taxon>
        <taxon>Cellulomonadaceae</taxon>
        <taxon>Cellulomonas</taxon>
    </lineage>
</organism>
<name>A0ABT7SBM9_9CELL</name>
<dbReference type="RefSeq" id="WP_289453069.1">
    <property type="nucleotide sequence ID" value="NZ_JAUCGQ010000001.1"/>
</dbReference>
<keyword evidence="2" id="KW-1185">Reference proteome</keyword>
<dbReference type="Proteomes" id="UP001529338">
    <property type="component" value="Unassembled WGS sequence"/>
</dbReference>